<gene>
    <name evidence="1" type="ORF">MPLG2_2555</name>
</gene>
<dbReference type="AlphaFoldDB" id="A0A2N9JHP2"/>
<dbReference type="KEGG" id="mgg:MPLG2_2555"/>
<organism evidence="1 2">
    <name type="scientific">Micropruina glycogenica</name>
    <dbReference type="NCBI Taxonomy" id="75385"/>
    <lineage>
        <taxon>Bacteria</taxon>
        <taxon>Bacillati</taxon>
        <taxon>Actinomycetota</taxon>
        <taxon>Actinomycetes</taxon>
        <taxon>Propionibacteriales</taxon>
        <taxon>Nocardioidaceae</taxon>
        <taxon>Micropruina</taxon>
    </lineage>
</organism>
<dbReference type="EMBL" id="LT985188">
    <property type="protein sequence ID" value="SPD87585.1"/>
    <property type="molecule type" value="Genomic_DNA"/>
</dbReference>
<dbReference type="Proteomes" id="UP000238164">
    <property type="component" value="Chromosome 1"/>
</dbReference>
<evidence type="ECO:0000313" key="1">
    <source>
        <dbReference type="EMBL" id="SPD87585.1"/>
    </source>
</evidence>
<keyword evidence="2" id="KW-1185">Reference proteome</keyword>
<name>A0A2N9JHP2_9ACTN</name>
<reference evidence="1 2" key="1">
    <citation type="submission" date="2018-02" db="EMBL/GenBank/DDBJ databases">
        <authorList>
            <person name="Cohen D.B."/>
            <person name="Kent A.D."/>
        </authorList>
    </citation>
    <scope>NUCLEOTIDE SEQUENCE [LARGE SCALE GENOMIC DNA]</scope>
    <source>
        <strain evidence="1">1</strain>
    </source>
</reference>
<accession>A0A2N9JHP2</accession>
<sequence length="55" mass="6158">MRLCSCPSMPGWHSRARQGQSLLQGLTHSWHGMYVISTHNVRLCGRVSPGQPLNQ</sequence>
<protein>
    <submittedName>
        <fullName evidence="1">Uncharacterized protein</fullName>
    </submittedName>
</protein>
<proteinExistence type="predicted"/>
<evidence type="ECO:0000313" key="2">
    <source>
        <dbReference type="Proteomes" id="UP000238164"/>
    </source>
</evidence>